<dbReference type="Proteomes" id="UP000034932">
    <property type="component" value="Unassembled WGS sequence"/>
</dbReference>
<evidence type="ECO:0000256" key="3">
    <source>
        <dbReference type="ARBA" id="ARBA00022722"/>
    </source>
</evidence>
<accession>A0A0G0P8Q8</accession>
<dbReference type="AlphaFoldDB" id="A0A0G0P8Q8"/>
<keyword evidence="3" id="KW-0540">Nuclease</keyword>
<keyword evidence="6" id="KW-0694">RNA-binding</keyword>
<keyword evidence="2" id="KW-1277">Toxin-antitoxin system</keyword>
<dbReference type="STRING" id="1618573.UT19_C0001G0068"/>
<comment type="similarity">
    <text evidence="1">Belongs to the HicA mRNA interferase family.</text>
</comment>
<protein>
    <submittedName>
        <fullName evidence="8">HicA family toxin-antitoxin system</fullName>
    </submittedName>
</protein>
<keyword evidence="5" id="KW-0378">Hydrolase</keyword>
<evidence type="ECO:0000256" key="2">
    <source>
        <dbReference type="ARBA" id="ARBA00022649"/>
    </source>
</evidence>
<organism evidence="8 9">
    <name type="scientific">Candidatus Woesebacteria bacterium GW2011_GWB1_39_10b</name>
    <dbReference type="NCBI Taxonomy" id="1618573"/>
    <lineage>
        <taxon>Bacteria</taxon>
        <taxon>Candidatus Woeseibacteriota</taxon>
    </lineage>
</organism>
<keyword evidence="7" id="KW-0346">Stress response</keyword>
<gene>
    <name evidence="8" type="ORF">UT19_C0001G0068</name>
</gene>
<evidence type="ECO:0000256" key="7">
    <source>
        <dbReference type="ARBA" id="ARBA00023016"/>
    </source>
</evidence>
<dbReference type="Gene3D" id="3.30.920.30">
    <property type="entry name" value="Hypothetical protein"/>
    <property type="match status" value="1"/>
</dbReference>
<evidence type="ECO:0000313" key="9">
    <source>
        <dbReference type="Proteomes" id="UP000034932"/>
    </source>
</evidence>
<evidence type="ECO:0000256" key="4">
    <source>
        <dbReference type="ARBA" id="ARBA00022759"/>
    </source>
</evidence>
<keyword evidence="4" id="KW-0255">Endonuclease</keyword>
<dbReference type="InterPro" id="IPR038570">
    <property type="entry name" value="HicA_sf"/>
</dbReference>
<dbReference type="SUPFAM" id="SSF54786">
    <property type="entry name" value="YcfA/nrd intein domain"/>
    <property type="match status" value="1"/>
</dbReference>
<evidence type="ECO:0000256" key="6">
    <source>
        <dbReference type="ARBA" id="ARBA00022884"/>
    </source>
</evidence>
<dbReference type="GO" id="GO:0004519">
    <property type="term" value="F:endonuclease activity"/>
    <property type="evidence" value="ECO:0007669"/>
    <property type="project" value="UniProtKB-KW"/>
</dbReference>
<dbReference type="EMBL" id="LBVW01000001">
    <property type="protein sequence ID" value="KKQ94534.1"/>
    <property type="molecule type" value="Genomic_DNA"/>
</dbReference>
<evidence type="ECO:0000313" key="8">
    <source>
        <dbReference type="EMBL" id="KKQ94534.1"/>
    </source>
</evidence>
<dbReference type="Pfam" id="PF07927">
    <property type="entry name" value="HicA_toxin"/>
    <property type="match status" value="1"/>
</dbReference>
<reference evidence="8 9" key="1">
    <citation type="journal article" date="2015" name="Nature">
        <title>rRNA introns, odd ribosomes, and small enigmatic genomes across a large radiation of phyla.</title>
        <authorList>
            <person name="Brown C.T."/>
            <person name="Hug L.A."/>
            <person name="Thomas B.C."/>
            <person name="Sharon I."/>
            <person name="Castelle C.J."/>
            <person name="Singh A."/>
            <person name="Wilkins M.J."/>
            <person name="Williams K.H."/>
            <person name="Banfield J.F."/>
        </authorList>
    </citation>
    <scope>NUCLEOTIDE SEQUENCE [LARGE SCALE GENOMIC DNA]</scope>
</reference>
<evidence type="ECO:0000256" key="1">
    <source>
        <dbReference type="ARBA" id="ARBA00006620"/>
    </source>
</evidence>
<sequence length="74" mass="8626">MSKLPRNIKPKRLIILLRRLGFKEIGKRGSHFRLKHPDGRWTQVAVHPKPIPQGTLRKILNQTKLTGKDLEKIK</sequence>
<dbReference type="GO" id="GO:0003729">
    <property type="term" value="F:mRNA binding"/>
    <property type="evidence" value="ECO:0007669"/>
    <property type="project" value="InterPro"/>
</dbReference>
<evidence type="ECO:0000256" key="5">
    <source>
        <dbReference type="ARBA" id="ARBA00022801"/>
    </source>
</evidence>
<name>A0A0G0P8Q8_9BACT</name>
<proteinExistence type="inferred from homology"/>
<comment type="caution">
    <text evidence="8">The sequence shown here is derived from an EMBL/GenBank/DDBJ whole genome shotgun (WGS) entry which is preliminary data.</text>
</comment>
<dbReference type="GO" id="GO:0016787">
    <property type="term" value="F:hydrolase activity"/>
    <property type="evidence" value="ECO:0007669"/>
    <property type="project" value="UniProtKB-KW"/>
</dbReference>
<dbReference type="InterPro" id="IPR012933">
    <property type="entry name" value="HicA_mRNA_interferase"/>
</dbReference>